<feature type="region of interest" description="Disordered" evidence="1">
    <location>
        <begin position="145"/>
        <end position="286"/>
    </location>
</feature>
<evidence type="ECO:0000256" key="1">
    <source>
        <dbReference type="SAM" id="MobiDB-lite"/>
    </source>
</evidence>
<comment type="caution">
    <text evidence="2">The sequence shown here is derived from an EMBL/GenBank/DDBJ whole genome shotgun (WGS) entry which is preliminary data.</text>
</comment>
<evidence type="ECO:0008006" key="4">
    <source>
        <dbReference type="Google" id="ProtNLM"/>
    </source>
</evidence>
<reference evidence="3" key="1">
    <citation type="journal article" date="2019" name="Nat. Commun.">
        <title>The genome of broomcorn millet.</title>
        <authorList>
            <person name="Zou C."/>
            <person name="Miki D."/>
            <person name="Li D."/>
            <person name="Tang Q."/>
            <person name="Xiao L."/>
            <person name="Rajput S."/>
            <person name="Deng P."/>
            <person name="Jia W."/>
            <person name="Huang R."/>
            <person name="Zhang M."/>
            <person name="Sun Y."/>
            <person name="Hu J."/>
            <person name="Fu X."/>
            <person name="Schnable P.S."/>
            <person name="Li F."/>
            <person name="Zhang H."/>
            <person name="Feng B."/>
            <person name="Zhu X."/>
            <person name="Liu R."/>
            <person name="Schnable J.C."/>
            <person name="Zhu J.-K."/>
            <person name="Zhang H."/>
        </authorList>
    </citation>
    <scope>NUCLEOTIDE SEQUENCE [LARGE SCALE GENOMIC DNA]</scope>
</reference>
<feature type="compositionally biased region" description="Basic and acidic residues" evidence="1">
    <location>
        <begin position="75"/>
        <end position="96"/>
    </location>
</feature>
<feature type="region of interest" description="Disordered" evidence="1">
    <location>
        <begin position="36"/>
        <end position="96"/>
    </location>
</feature>
<dbReference type="OrthoDB" id="686299at2759"/>
<name>A0A3L6S625_PANMI</name>
<dbReference type="EMBL" id="PQIB02000005">
    <property type="protein sequence ID" value="RLN16391.1"/>
    <property type="molecule type" value="Genomic_DNA"/>
</dbReference>
<accession>A0A3L6S625</accession>
<gene>
    <name evidence="2" type="ORF">C2845_PM02G08880</name>
</gene>
<evidence type="ECO:0000313" key="2">
    <source>
        <dbReference type="EMBL" id="RLN16391.1"/>
    </source>
</evidence>
<keyword evidence="3" id="KW-1185">Reference proteome</keyword>
<organism evidence="2 3">
    <name type="scientific">Panicum miliaceum</name>
    <name type="common">Proso millet</name>
    <name type="synonym">Broomcorn millet</name>
    <dbReference type="NCBI Taxonomy" id="4540"/>
    <lineage>
        <taxon>Eukaryota</taxon>
        <taxon>Viridiplantae</taxon>
        <taxon>Streptophyta</taxon>
        <taxon>Embryophyta</taxon>
        <taxon>Tracheophyta</taxon>
        <taxon>Spermatophyta</taxon>
        <taxon>Magnoliopsida</taxon>
        <taxon>Liliopsida</taxon>
        <taxon>Poales</taxon>
        <taxon>Poaceae</taxon>
        <taxon>PACMAD clade</taxon>
        <taxon>Panicoideae</taxon>
        <taxon>Panicodae</taxon>
        <taxon>Paniceae</taxon>
        <taxon>Panicinae</taxon>
        <taxon>Panicum</taxon>
        <taxon>Panicum sect. Panicum</taxon>
    </lineage>
</organism>
<dbReference type="AlphaFoldDB" id="A0A3L6S625"/>
<feature type="compositionally biased region" description="Low complexity" evidence="1">
    <location>
        <begin position="268"/>
        <end position="277"/>
    </location>
</feature>
<feature type="compositionally biased region" description="Gly residues" evidence="1">
    <location>
        <begin position="244"/>
        <end position="257"/>
    </location>
</feature>
<sequence length="321" mass="35309">MKKVYVRKVNASSDAGTKVEEKLEDNVVSARAIEQKDANADNANAVLASESDLSAGLNGSEKRKKKNANKTNGNELEKAKKQDYEVDGSKKQADKQLLEEEKKALVEYERMREEKKFSEITKTEVRKVTAKEFKGLQMLEKKKLDDEEAAMKAEKTQPKVKEASKKEETVKAEGKESVAKDAKPKKVSVPRQDLGFRPPRRVSYDREAVVQNGNGTPTGGYNGRGNDASRVGYSGPGRHDGYNRGNGGYNDGRGNGGFQQERAGNGGYYLQHGGQQQRRAANDRYHQEHRNSTLVLNVEDMSKFPALPVAASAEACAPASA</sequence>
<dbReference type="STRING" id="4540.A0A3L6S625"/>
<feature type="compositionally biased region" description="Basic and acidic residues" evidence="1">
    <location>
        <begin position="145"/>
        <end position="184"/>
    </location>
</feature>
<dbReference type="Proteomes" id="UP000275267">
    <property type="component" value="Unassembled WGS sequence"/>
</dbReference>
<evidence type="ECO:0000313" key="3">
    <source>
        <dbReference type="Proteomes" id="UP000275267"/>
    </source>
</evidence>
<protein>
    <recommendedName>
        <fullName evidence="4">Hyaluronan/mRNA-binding protein domain-containing protein</fullName>
    </recommendedName>
</protein>
<proteinExistence type="predicted"/>